<dbReference type="HAMAP" id="MF_00464">
    <property type="entry name" value="AdoMetDC_1"/>
    <property type="match status" value="1"/>
</dbReference>
<evidence type="ECO:0000256" key="7">
    <source>
        <dbReference type="ARBA" id="ARBA00023239"/>
    </source>
</evidence>
<dbReference type="NCBIfam" id="TIGR03330">
    <property type="entry name" value="SAM_DCase_Bsu"/>
    <property type="match status" value="1"/>
</dbReference>
<dbReference type="Proteomes" id="UP001230339">
    <property type="component" value="Chromosome"/>
</dbReference>
<comment type="cofactor">
    <cofactor evidence="10">
        <name>pyruvate</name>
        <dbReference type="ChEBI" id="CHEBI:15361"/>
    </cofactor>
    <text evidence="10">Binds 1 pyruvoyl group covalently per subunit.</text>
</comment>
<protein>
    <recommendedName>
        <fullName evidence="10">S-adenosylmethionine decarboxylase proenzyme</fullName>
        <shortName evidence="10">AdoMetDC</shortName>
        <shortName evidence="10">SAMDC</shortName>
        <ecNumber evidence="10">4.1.1.50</ecNumber>
    </recommendedName>
    <component>
        <recommendedName>
            <fullName evidence="10">S-adenosylmethionine decarboxylase beta chain</fullName>
        </recommendedName>
    </component>
    <component>
        <recommendedName>
            <fullName evidence="10">S-adenosylmethionine decarboxylase alpha chain</fullName>
        </recommendedName>
    </component>
</protein>
<evidence type="ECO:0000256" key="10">
    <source>
        <dbReference type="HAMAP-Rule" id="MF_00464"/>
    </source>
</evidence>
<evidence type="ECO:0000256" key="1">
    <source>
        <dbReference type="ARBA" id="ARBA00022691"/>
    </source>
</evidence>
<dbReference type="SUPFAM" id="SSF56276">
    <property type="entry name" value="S-adenosylmethionine decarboxylase"/>
    <property type="match status" value="1"/>
</dbReference>
<feature type="active site" description="Proton donor; for catalytic activity" evidence="10">
    <location>
        <position position="100"/>
    </location>
</feature>
<evidence type="ECO:0000256" key="3">
    <source>
        <dbReference type="ARBA" id="ARBA00022813"/>
    </source>
</evidence>
<keyword evidence="7 10" id="KW-0456">Lyase</keyword>
<evidence type="ECO:0000256" key="4">
    <source>
        <dbReference type="ARBA" id="ARBA00023066"/>
    </source>
</evidence>
<evidence type="ECO:0000256" key="8">
    <source>
        <dbReference type="ARBA" id="ARBA00023270"/>
    </source>
</evidence>
<name>A0ABY9GC19_9PSED</name>
<evidence type="ECO:0000256" key="5">
    <source>
        <dbReference type="ARBA" id="ARBA00023115"/>
    </source>
</evidence>
<feature type="active site" description="Schiff-base intermediate with substrate; via pyruvic acid" evidence="10">
    <location>
        <position position="80"/>
    </location>
</feature>
<dbReference type="GO" id="GO:0004014">
    <property type="term" value="F:adenosylmethionine decarboxylase activity"/>
    <property type="evidence" value="ECO:0007669"/>
    <property type="project" value="UniProtKB-EC"/>
</dbReference>
<dbReference type="Gene3D" id="3.30.160.750">
    <property type="match status" value="1"/>
</dbReference>
<accession>A0ABY9GC19</accession>
<keyword evidence="12" id="KW-1185">Reference proteome</keyword>
<organism evidence="11 12">
    <name type="scientific">Pseudomonas hefeiensis</name>
    <dbReference type="NCBI Taxonomy" id="2738125"/>
    <lineage>
        <taxon>Bacteria</taxon>
        <taxon>Pseudomonadati</taxon>
        <taxon>Pseudomonadota</taxon>
        <taxon>Gammaproteobacteria</taxon>
        <taxon>Pseudomonadales</taxon>
        <taxon>Pseudomonadaceae</taxon>
        <taxon>Pseudomonas</taxon>
    </lineage>
</organism>
<dbReference type="InterPro" id="IPR042284">
    <property type="entry name" value="AdoMetDC_N"/>
</dbReference>
<dbReference type="InterPro" id="IPR042286">
    <property type="entry name" value="AdoMetDC_C"/>
</dbReference>
<feature type="site" description="Cleavage (non-hydrolytic); by autolysis" evidence="10">
    <location>
        <begin position="79"/>
        <end position="80"/>
    </location>
</feature>
<comment type="catalytic activity">
    <reaction evidence="10">
        <text>S-adenosyl-L-methionine + H(+) = S-adenosyl 3-(methylsulfanyl)propylamine + CO2</text>
        <dbReference type="Rhea" id="RHEA:15981"/>
        <dbReference type="ChEBI" id="CHEBI:15378"/>
        <dbReference type="ChEBI" id="CHEBI:16526"/>
        <dbReference type="ChEBI" id="CHEBI:57443"/>
        <dbReference type="ChEBI" id="CHEBI:59789"/>
        <dbReference type="EC" id="4.1.1.50"/>
    </reaction>
</comment>
<keyword evidence="2 10" id="KW-0210">Decarboxylase</keyword>
<comment type="function">
    <text evidence="10">Catalyzes the decarboxylation of S-adenosylmethionine to S-adenosylmethioninamine (dcAdoMet), the propylamine donor required for the synthesis of the polyamines spermine and spermidine from the diamine putrescine.</text>
</comment>
<comment type="pathway">
    <text evidence="10">Amine and polyamine biosynthesis; S-adenosylmethioninamine biosynthesis; S-adenosylmethioninamine from S-adenosyl-L-methionine: step 1/1.</text>
</comment>
<evidence type="ECO:0000313" key="11">
    <source>
        <dbReference type="EMBL" id="WLH13106.1"/>
    </source>
</evidence>
<feature type="chain" id="PRO_5044927198" description="S-adenosylmethionine decarboxylase alpha chain" evidence="10">
    <location>
        <begin position="80"/>
        <end position="133"/>
    </location>
</feature>
<keyword evidence="1 10" id="KW-0949">S-adenosyl-L-methionine</keyword>
<comment type="PTM">
    <text evidence="10">Is synthesized initially as an inactive proenzyme. Formation of the active enzyme involves a self-maturation process in which the active site pyruvoyl group is generated from an internal serine residue via an autocatalytic post-translational modification. Two non-identical subunits are generated from the proenzyme in this reaction, and the pyruvate is formed at the N-terminus of the alpha chain, which is derived from the carboxyl end of the proenzyme. The post-translation cleavage follows an unusual pathway, termed non-hydrolytic serinolysis, in which the side chain hydroxyl group of the serine supplies its oxygen atom to form the C-terminus of the beta chain, while the remainder of the serine residue undergoes an oxidative deamination to produce ammonia and the pyruvoyl group blocking the N-terminus of the alpha chain.</text>
</comment>
<dbReference type="InterPro" id="IPR016067">
    <property type="entry name" value="S-AdoMet_deCO2ase_core"/>
</dbReference>
<evidence type="ECO:0000313" key="12">
    <source>
        <dbReference type="Proteomes" id="UP001230339"/>
    </source>
</evidence>
<comment type="subunit">
    <text evidence="10">Heterotetramer of two alpha and two beta chains arranged as a dimer of alpha/beta heterodimers.</text>
</comment>
<gene>
    <name evidence="11" type="primary">speD</name>
    <name evidence="10" type="synonym">speH</name>
    <name evidence="11" type="ORF">PSH57_01715</name>
</gene>
<evidence type="ECO:0000256" key="6">
    <source>
        <dbReference type="ARBA" id="ARBA00023145"/>
    </source>
</evidence>
<dbReference type="InterPro" id="IPR017716">
    <property type="entry name" value="S-AdoMet_deCOase_pro-enz"/>
</dbReference>
<keyword evidence="6 10" id="KW-0865">Zymogen</keyword>
<keyword evidence="9 10" id="KW-0670">Pyruvate</keyword>
<dbReference type="EMBL" id="CP117449">
    <property type="protein sequence ID" value="WLH13106.1"/>
    <property type="molecule type" value="Genomic_DNA"/>
</dbReference>
<keyword evidence="4 10" id="KW-0745">Spermidine biosynthesis</keyword>
<dbReference type="Gene3D" id="3.30.360.110">
    <property type="entry name" value="S-adenosylmethionine decarboxylase domain"/>
    <property type="match status" value="1"/>
</dbReference>
<dbReference type="Pfam" id="PF02675">
    <property type="entry name" value="AdoMet_dc"/>
    <property type="match status" value="1"/>
</dbReference>
<keyword evidence="3 10" id="KW-0068">Autocatalytic cleavage</keyword>
<dbReference type="InterPro" id="IPR003826">
    <property type="entry name" value="AdoMetDC_fam_prok"/>
</dbReference>
<feature type="chain" id="PRO_5044927197" description="S-adenosylmethionine decarboxylase beta chain" evidence="10">
    <location>
        <begin position="1"/>
        <end position="79"/>
    </location>
</feature>
<dbReference type="PANTHER" id="PTHR33866:SF2">
    <property type="entry name" value="S-ADENOSYLMETHIONINE DECARBOXYLASE PROENZYME"/>
    <property type="match status" value="1"/>
</dbReference>
<dbReference type="PANTHER" id="PTHR33866">
    <property type="entry name" value="S-ADENOSYLMETHIONINE DECARBOXYLASE PROENZYME"/>
    <property type="match status" value="1"/>
</dbReference>
<evidence type="ECO:0000256" key="2">
    <source>
        <dbReference type="ARBA" id="ARBA00022793"/>
    </source>
</evidence>
<keyword evidence="5 10" id="KW-0620">Polyamine biosynthesis</keyword>
<evidence type="ECO:0000256" key="9">
    <source>
        <dbReference type="ARBA" id="ARBA00023317"/>
    </source>
</evidence>
<feature type="modified residue" description="Pyruvic acid (Ser); by autocatalysis" evidence="10">
    <location>
        <position position="80"/>
    </location>
</feature>
<comment type="similarity">
    <text evidence="10">Belongs to the prokaryotic AdoMetDC family. Type 1 subfamily.</text>
</comment>
<proteinExistence type="inferred from homology"/>
<dbReference type="EC" id="4.1.1.50" evidence="10"/>
<feature type="active site" description="Proton acceptor; for processing activity" evidence="10">
    <location>
        <position position="85"/>
    </location>
</feature>
<reference evidence="11 12" key="1">
    <citation type="submission" date="2023-02" db="EMBL/GenBank/DDBJ databases">
        <title>Evolution of Hrp T3SS in non-pathogenic Pseudomonas fluorescens.</title>
        <authorList>
            <person name="Liao K."/>
            <person name="Wei H."/>
            <person name="Gu Y."/>
        </authorList>
    </citation>
    <scope>NUCLEOTIDE SEQUENCE [LARGE SCALE GENOMIC DNA]</scope>
    <source>
        <strain evidence="11 12">FP205</strain>
    </source>
</reference>
<dbReference type="RefSeq" id="WP_305387437.1">
    <property type="nucleotide sequence ID" value="NZ_CP117426.1"/>
</dbReference>
<sequence>MQNNECVAANLYLLSDQLGVYAGKHLLVDLYGAQNIDNVESVSQALVAGVKAARATLLHQYFHYFTPNGGVSGVCVLAESHISIHSWPEFNYAAVDIFMCGDADPHKAVEVLKQSFSPSKVLVDEIRRGKNIL</sequence>
<keyword evidence="8 10" id="KW-0704">Schiff base</keyword>